<organism evidence="2 3">
    <name type="scientific">Plasmopara halstedii</name>
    <name type="common">Downy mildew of sunflower</name>
    <dbReference type="NCBI Taxonomy" id="4781"/>
    <lineage>
        <taxon>Eukaryota</taxon>
        <taxon>Sar</taxon>
        <taxon>Stramenopiles</taxon>
        <taxon>Oomycota</taxon>
        <taxon>Peronosporomycetes</taxon>
        <taxon>Peronosporales</taxon>
        <taxon>Peronosporaceae</taxon>
        <taxon>Plasmopara</taxon>
    </lineage>
</organism>
<keyword evidence="1" id="KW-1133">Transmembrane helix</keyword>
<evidence type="ECO:0000313" key="3">
    <source>
        <dbReference type="Proteomes" id="UP000054928"/>
    </source>
</evidence>
<keyword evidence="1" id="KW-0812">Transmembrane</keyword>
<feature type="transmembrane region" description="Helical" evidence="1">
    <location>
        <begin position="33"/>
        <end position="53"/>
    </location>
</feature>
<evidence type="ECO:0000313" key="2">
    <source>
        <dbReference type="EMBL" id="CEG50430.1"/>
    </source>
</evidence>
<sequence>MASLSDRKDTFTFGFSASQYHNKMFESPQIERVWMADFVILILLTIRMALIGSSEEVTDRMFRSDGLASIILDITNTVSLYRVAIGLAL</sequence>
<dbReference type="GeneID" id="36410312"/>
<keyword evidence="3" id="KW-1185">Reference proteome</keyword>
<evidence type="ECO:0000256" key="1">
    <source>
        <dbReference type="SAM" id="Phobius"/>
    </source>
</evidence>
<proteinExistence type="predicted"/>
<keyword evidence="1" id="KW-0472">Membrane</keyword>
<dbReference type="EMBL" id="CCYD01003141">
    <property type="protein sequence ID" value="CEG50430.1"/>
    <property type="molecule type" value="Genomic_DNA"/>
</dbReference>
<dbReference type="Proteomes" id="UP000054928">
    <property type="component" value="Unassembled WGS sequence"/>
</dbReference>
<dbReference type="RefSeq" id="XP_024586799.1">
    <property type="nucleotide sequence ID" value="XM_024721729.2"/>
</dbReference>
<dbReference type="AlphaFoldDB" id="A0A0P1B8T9"/>
<reference evidence="3" key="1">
    <citation type="submission" date="2014-09" db="EMBL/GenBank/DDBJ databases">
        <authorList>
            <person name="Sharma Rahul"/>
            <person name="Thines Marco"/>
        </authorList>
    </citation>
    <scope>NUCLEOTIDE SEQUENCE [LARGE SCALE GENOMIC DNA]</scope>
</reference>
<protein>
    <submittedName>
        <fullName evidence="2">Uncharacterized protein</fullName>
    </submittedName>
</protein>
<accession>A0A0P1B8T9</accession>
<name>A0A0P1B8T9_PLAHL</name>